<dbReference type="OrthoDB" id="9761704at2"/>
<sequence>MRKKCLLNTIILSVIISLCTASTTDKAKALPQQTTLSKVQLLDKIKGGWAGQTIGVTFGGPTEFRFQGTFIQDYQVIPWYEGYISKTMDEWPWLYDDIYMDLTFVDVFEKKGLDAPVKDFAEAFAQAKYPLWHANQAARYNILQGIEAPGHWLNNPHADDIDYQIEADFAGLMNPGMPNSASQVSDRIGHLMCYGDGWYGGVYVGAMYSLAFVSDDIQYIVKEALKTIPKESGFYKCISNVIKWHKKYPKDWKQTWFEIQKYHAEDIGCPEGVFHPLDIDAKINAAYIVLGLLYGNGDFTQTMEISTRAGQDSDCNPSSAGGILGTMMGYSKIPEYWMKGLKGAEDKVFKYTSLSLNQTYQISYKHALEMIQKNGGNVEQDKVIINVQKPKAVRFEQSFPHMVPIAKVDLNNPDIKTLTFDFDGTGFVLRGETIRRNHNLPDAEVKAKLYIDGEFIEEAVFPTNANARRLDLFWRYQLPKGKHQVKIEVLEDNSNARLRSWDYIIYSD</sequence>
<protein>
    <submittedName>
        <fullName evidence="3">ADP-ribosylglycohydrolase</fullName>
    </submittedName>
</protein>
<reference evidence="3 4" key="1">
    <citation type="submission" date="2016-11" db="EMBL/GenBank/DDBJ databases">
        <authorList>
            <person name="Jaros S."/>
            <person name="Januszkiewicz K."/>
            <person name="Wedrychowicz H."/>
        </authorList>
    </citation>
    <scope>NUCLEOTIDE SEQUENCE [LARGE SCALE GENOMIC DNA]</scope>
    <source>
        <strain evidence="3 4">DSM 26883</strain>
    </source>
</reference>
<dbReference type="GO" id="GO:0016787">
    <property type="term" value="F:hydrolase activity"/>
    <property type="evidence" value="ECO:0007669"/>
    <property type="project" value="UniProtKB-KW"/>
</dbReference>
<dbReference type="GO" id="GO:0046872">
    <property type="term" value="F:metal ion binding"/>
    <property type="evidence" value="ECO:0007669"/>
    <property type="project" value="UniProtKB-KW"/>
</dbReference>
<feature type="signal peptide" evidence="2">
    <location>
        <begin position="1"/>
        <end position="27"/>
    </location>
</feature>
<feature type="binding site" evidence="1">
    <location>
        <position position="312"/>
    </location>
    <ligand>
        <name>Mg(2+)</name>
        <dbReference type="ChEBI" id="CHEBI:18420"/>
        <label>1</label>
    </ligand>
</feature>
<dbReference type="SUPFAM" id="SSF101478">
    <property type="entry name" value="ADP-ribosylglycohydrolase"/>
    <property type="match status" value="1"/>
</dbReference>
<accession>A0A1M4TIQ7</accession>
<dbReference type="Pfam" id="PF03747">
    <property type="entry name" value="ADP_ribosyl_GH"/>
    <property type="match status" value="1"/>
</dbReference>
<evidence type="ECO:0000313" key="3">
    <source>
        <dbReference type="EMBL" id="SHE44298.1"/>
    </source>
</evidence>
<evidence type="ECO:0000256" key="2">
    <source>
        <dbReference type="SAM" id="SignalP"/>
    </source>
</evidence>
<organism evidence="3 4">
    <name type="scientific">Bacteroides faecichinchillae</name>
    <dbReference type="NCBI Taxonomy" id="871325"/>
    <lineage>
        <taxon>Bacteria</taxon>
        <taxon>Pseudomonadati</taxon>
        <taxon>Bacteroidota</taxon>
        <taxon>Bacteroidia</taxon>
        <taxon>Bacteroidales</taxon>
        <taxon>Bacteroidaceae</taxon>
        <taxon>Bacteroides</taxon>
    </lineage>
</organism>
<dbReference type="Proteomes" id="UP000184436">
    <property type="component" value="Unassembled WGS sequence"/>
</dbReference>
<gene>
    <name evidence="3" type="ORF">SAMN05444349_102133</name>
</gene>
<dbReference type="EMBL" id="FQVD01000002">
    <property type="protein sequence ID" value="SHE44298.1"/>
    <property type="molecule type" value="Genomic_DNA"/>
</dbReference>
<dbReference type="AlphaFoldDB" id="A0A1M4TIQ7"/>
<proteinExistence type="predicted"/>
<keyword evidence="1" id="KW-0479">Metal-binding</keyword>
<keyword evidence="2" id="KW-0732">Signal</keyword>
<keyword evidence="4" id="KW-1185">Reference proteome</keyword>
<comment type="cofactor">
    <cofactor evidence="1">
        <name>Mg(2+)</name>
        <dbReference type="ChEBI" id="CHEBI:18420"/>
    </cofactor>
    <text evidence="1">Binds 2 magnesium ions per subunit.</text>
</comment>
<dbReference type="InterPro" id="IPR005502">
    <property type="entry name" value="Ribosyl_crysJ1"/>
</dbReference>
<evidence type="ECO:0000256" key="1">
    <source>
        <dbReference type="PIRSR" id="PIRSR605502-1"/>
    </source>
</evidence>
<feature type="chain" id="PRO_5030031056" evidence="2">
    <location>
        <begin position="28"/>
        <end position="508"/>
    </location>
</feature>
<dbReference type="Gene3D" id="1.10.4080.10">
    <property type="entry name" value="ADP-ribosylation/Crystallin J1"/>
    <property type="match status" value="1"/>
</dbReference>
<evidence type="ECO:0000313" key="4">
    <source>
        <dbReference type="Proteomes" id="UP000184436"/>
    </source>
</evidence>
<dbReference type="RefSeq" id="WP_033886413.1">
    <property type="nucleotide sequence ID" value="NZ_FQVD01000002.1"/>
</dbReference>
<dbReference type="Gene3D" id="2.60.120.260">
    <property type="entry name" value="Galactose-binding domain-like"/>
    <property type="match status" value="1"/>
</dbReference>
<feature type="binding site" evidence="1">
    <location>
        <position position="314"/>
    </location>
    <ligand>
        <name>Mg(2+)</name>
        <dbReference type="ChEBI" id="CHEBI:18420"/>
        <label>1</label>
    </ligand>
</feature>
<keyword evidence="3" id="KW-0378">Hydrolase</keyword>
<dbReference type="STRING" id="871325.SAMN05444349_102133"/>
<name>A0A1M4TIQ7_9BACE</name>
<keyword evidence="1" id="KW-0460">Magnesium</keyword>
<dbReference type="InterPro" id="IPR036705">
    <property type="entry name" value="Ribosyl_crysJ1_sf"/>
</dbReference>